<protein>
    <recommendedName>
        <fullName evidence="4">DUF2157 domain-containing protein</fullName>
    </recommendedName>
</protein>
<feature type="transmembrane region" description="Helical" evidence="1">
    <location>
        <begin position="362"/>
        <end position="389"/>
    </location>
</feature>
<feature type="transmembrane region" description="Helical" evidence="1">
    <location>
        <begin position="247"/>
        <end position="266"/>
    </location>
</feature>
<feature type="transmembrane region" description="Helical" evidence="1">
    <location>
        <begin position="114"/>
        <end position="134"/>
    </location>
</feature>
<feature type="transmembrane region" description="Helical" evidence="1">
    <location>
        <begin position="395"/>
        <end position="416"/>
    </location>
</feature>
<reference evidence="3" key="1">
    <citation type="journal article" date="2019" name="Int. J. Syst. Evol. Microbiol.">
        <title>The Global Catalogue of Microorganisms (GCM) 10K type strain sequencing project: providing services to taxonomists for standard genome sequencing and annotation.</title>
        <authorList>
            <consortium name="The Broad Institute Genomics Platform"/>
            <consortium name="The Broad Institute Genome Sequencing Center for Infectious Disease"/>
            <person name="Wu L."/>
            <person name="Ma J."/>
        </authorList>
    </citation>
    <scope>NUCLEOTIDE SEQUENCE [LARGE SCALE GENOMIC DNA]</scope>
    <source>
        <strain evidence="3">CGMCC 4.7289</strain>
    </source>
</reference>
<feature type="transmembrane region" description="Helical" evidence="1">
    <location>
        <begin position="450"/>
        <end position="467"/>
    </location>
</feature>
<gene>
    <name evidence="2" type="ORF">ACFOZ4_16680</name>
</gene>
<evidence type="ECO:0000313" key="3">
    <source>
        <dbReference type="Proteomes" id="UP001595816"/>
    </source>
</evidence>
<feature type="transmembrane region" description="Helical" evidence="1">
    <location>
        <begin position="222"/>
        <end position="241"/>
    </location>
</feature>
<dbReference type="RefSeq" id="WP_253753605.1">
    <property type="nucleotide sequence ID" value="NZ_JAMZDZ010000001.1"/>
</dbReference>
<comment type="caution">
    <text evidence="2">The sequence shown here is derived from an EMBL/GenBank/DDBJ whole genome shotgun (WGS) entry which is preliminary data.</text>
</comment>
<dbReference type="Proteomes" id="UP001595816">
    <property type="component" value="Unassembled WGS sequence"/>
</dbReference>
<feature type="transmembrane region" description="Helical" evidence="1">
    <location>
        <begin position="140"/>
        <end position="160"/>
    </location>
</feature>
<keyword evidence="1" id="KW-0472">Membrane</keyword>
<evidence type="ECO:0008006" key="4">
    <source>
        <dbReference type="Google" id="ProtNLM"/>
    </source>
</evidence>
<feature type="transmembrane region" description="Helical" evidence="1">
    <location>
        <begin position="172"/>
        <end position="191"/>
    </location>
</feature>
<accession>A0ABV8LML7</accession>
<keyword evidence="3" id="KW-1185">Reference proteome</keyword>
<feature type="transmembrane region" description="Helical" evidence="1">
    <location>
        <begin position="311"/>
        <end position="331"/>
    </location>
</feature>
<evidence type="ECO:0000313" key="2">
    <source>
        <dbReference type="EMBL" id="MFC4132242.1"/>
    </source>
</evidence>
<proteinExistence type="predicted"/>
<feature type="transmembrane region" description="Helical" evidence="1">
    <location>
        <begin position="197"/>
        <end position="217"/>
    </location>
</feature>
<organism evidence="2 3">
    <name type="scientific">Hamadaea flava</name>
    <dbReference type="NCBI Taxonomy" id="1742688"/>
    <lineage>
        <taxon>Bacteria</taxon>
        <taxon>Bacillati</taxon>
        <taxon>Actinomycetota</taxon>
        <taxon>Actinomycetes</taxon>
        <taxon>Micromonosporales</taxon>
        <taxon>Micromonosporaceae</taxon>
        <taxon>Hamadaea</taxon>
    </lineage>
</organism>
<feature type="transmembrane region" description="Helical" evidence="1">
    <location>
        <begin position="286"/>
        <end position="305"/>
    </location>
</feature>
<feature type="transmembrane region" description="Helical" evidence="1">
    <location>
        <begin position="423"/>
        <end position="444"/>
    </location>
</feature>
<dbReference type="EMBL" id="JBHSAY010000009">
    <property type="protein sequence ID" value="MFC4132242.1"/>
    <property type="molecule type" value="Genomic_DNA"/>
</dbReference>
<sequence>MSAGALMPRARQAADDATADVGSVLARISGSDPVDYLVERSRAVAVRAVDPLQIAAWLETDGVTDRVARVEFGYADVFALAEEVFRRAGPPPSVERPAPPALVRGARDLGHGALYLLPTAIFPAVLTMLGANALLRGVLLVGWVSWVLSGSAAWLGYHLVGVGRPESAGRILRWSTLASLPVSGLLGALVVGRNGGAIILAVGLTAYQMSVTTLVFYRHEQWIFAAMAPAALAGILCLTVGPRLLGPAVVLAMTAVAFTLGAALHATTHPEARPEPPLWPMIRMNLRRLTLVVAFTALTAAYFLYPQAYLLSGDLVIALGALPVVAGMGIVEWQAHRFGDRAHALLAEVGRPDQFAARAGRLMLIGLGTCLAGVGLLAAGLLAALAVAGRLSPPVLAMSAASVLLAGAYFVTFLLANLGRQAWLCVSLLGCLVAFTAAAGSGSAARAAEVFAATTALLLLLTLVAAYRRIGQVWGHR</sequence>
<name>A0ABV8LML7_9ACTN</name>
<keyword evidence="1" id="KW-1133">Transmembrane helix</keyword>
<keyword evidence="1" id="KW-0812">Transmembrane</keyword>
<evidence type="ECO:0000256" key="1">
    <source>
        <dbReference type="SAM" id="Phobius"/>
    </source>
</evidence>